<feature type="transmembrane region" description="Helical" evidence="7">
    <location>
        <begin position="400"/>
        <end position="417"/>
    </location>
</feature>
<dbReference type="EnsemblMetazoa" id="XM_022793263">
    <property type="protein sequence ID" value="XP_022648998"/>
    <property type="gene ID" value="LOC111245218"/>
</dbReference>
<dbReference type="PROSITE" id="PS00216">
    <property type="entry name" value="SUGAR_TRANSPORT_1"/>
    <property type="match status" value="1"/>
</dbReference>
<dbReference type="PRINTS" id="PR01035">
    <property type="entry name" value="TCRTETA"/>
</dbReference>
<dbReference type="OMA" id="LELMWYG"/>
<dbReference type="SUPFAM" id="SSF103473">
    <property type="entry name" value="MFS general substrate transporter"/>
    <property type="match status" value="1"/>
</dbReference>
<evidence type="ECO:0000256" key="2">
    <source>
        <dbReference type="ARBA" id="ARBA00022448"/>
    </source>
</evidence>
<feature type="transmembrane region" description="Helical" evidence="7">
    <location>
        <begin position="179"/>
        <end position="202"/>
    </location>
</feature>
<keyword evidence="2" id="KW-0813">Transport</keyword>
<feature type="transmembrane region" description="Helical" evidence="7">
    <location>
        <begin position="56"/>
        <end position="79"/>
    </location>
</feature>
<evidence type="ECO:0000256" key="7">
    <source>
        <dbReference type="SAM" id="Phobius"/>
    </source>
</evidence>
<dbReference type="InterPro" id="IPR020846">
    <property type="entry name" value="MFS_dom"/>
</dbReference>
<feature type="transmembrane region" description="Helical" evidence="7">
    <location>
        <begin position="303"/>
        <end position="323"/>
    </location>
</feature>
<evidence type="ECO:0000256" key="6">
    <source>
        <dbReference type="SAM" id="MobiDB-lite"/>
    </source>
</evidence>
<dbReference type="CDD" id="cd17387">
    <property type="entry name" value="MFS_MFSD14"/>
    <property type="match status" value="1"/>
</dbReference>
<dbReference type="PANTHER" id="PTHR23504:SF1">
    <property type="entry name" value="GH21943P-RELATED"/>
    <property type="match status" value="1"/>
</dbReference>
<dbReference type="InterPro" id="IPR011701">
    <property type="entry name" value="MFS"/>
</dbReference>
<feature type="domain" description="Major facilitator superfamily (MFS) profile" evidence="8">
    <location>
        <begin position="56"/>
        <end position="481"/>
    </location>
</feature>
<dbReference type="GO" id="GO:0022857">
    <property type="term" value="F:transmembrane transporter activity"/>
    <property type="evidence" value="ECO:0007669"/>
    <property type="project" value="InterPro"/>
</dbReference>
<feature type="transmembrane region" description="Helical" evidence="7">
    <location>
        <begin position="357"/>
        <end position="379"/>
    </location>
</feature>
<dbReference type="GO" id="GO:0016020">
    <property type="term" value="C:membrane"/>
    <property type="evidence" value="ECO:0007669"/>
    <property type="project" value="UniProtKB-SubCell"/>
</dbReference>
<dbReference type="OrthoDB" id="419616at2759"/>
<evidence type="ECO:0000313" key="10">
    <source>
        <dbReference type="Proteomes" id="UP000594260"/>
    </source>
</evidence>
<feature type="transmembrane region" description="Helical" evidence="7">
    <location>
        <begin position="208"/>
        <end position="229"/>
    </location>
</feature>
<protein>
    <recommendedName>
        <fullName evidence="8">Major facilitator superfamily (MFS) profile domain-containing protein</fullName>
    </recommendedName>
</protein>
<keyword evidence="5 7" id="KW-0472">Membrane</keyword>
<keyword evidence="10" id="KW-1185">Reference proteome</keyword>
<dbReference type="PROSITE" id="PS50850">
    <property type="entry name" value="MFS"/>
    <property type="match status" value="1"/>
</dbReference>
<name>A0A7M7JA75_VARDE</name>
<proteinExistence type="predicted"/>
<dbReference type="Pfam" id="PF07690">
    <property type="entry name" value="MFS_1"/>
    <property type="match status" value="1"/>
</dbReference>
<dbReference type="KEGG" id="vde:111245218"/>
<organism evidence="9 10">
    <name type="scientific">Varroa destructor</name>
    <name type="common">Honeybee mite</name>
    <dbReference type="NCBI Taxonomy" id="109461"/>
    <lineage>
        <taxon>Eukaryota</taxon>
        <taxon>Metazoa</taxon>
        <taxon>Ecdysozoa</taxon>
        <taxon>Arthropoda</taxon>
        <taxon>Chelicerata</taxon>
        <taxon>Arachnida</taxon>
        <taxon>Acari</taxon>
        <taxon>Parasitiformes</taxon>
        <taxon>Mesostigmata</taxon>
        <taxon>Gamasina</taxon>
        <taxon>Dermanyssoidea</taxon>
        <taxon>Varroidae</taxon>
        <taxon>Varroa</taxon>
    </lineage>
</organism>
<evidence type="ECO:0000256" key="1">
    <source>
        <dbReference type="ARBA" id="ARBA00004141"/>
    </source>
</evidence>
<keyword evidence="3 7" id="KW-0812">Transmembrane</keyword>
<comment type="subcellular location">
    <subcellularLocation>
        <location evidence="1">Membrane</location>
        <topology evidence="1">Multi-pass membrane protein</topology>
    </subcellularLocation>
</comment>
<evidence type="ECO:0000256" key="4">
    <source>
        <dbReference type="ARBA" id="ARBA00022989"/>
    </source>
</evidence>
<dbReference type="InParanoid" id="A0A7M7JA75"/>
<evidence type="ECO:0000259" key="8">
    <source>
        <dbReference type="PROSITE" id="PS50850"/>
    </source>
</evidence>
<keyword evidence="4 7" id="KW-1133">Transmembrane helix</keyword>
<dbReference type="InterPro" id="IPR001958">
    <property type="entry name" value="Tet-R_TetA/multi-R_MdtG-like"/>
</dbReference>
<dbReference type="InterPro" id="IPR036259">
    <property type="entry name" value="MFS_trans_sf"/>
</dbReference>
<evidence type="ECO:0000256" key="3">
    <source>
        <dbReference type="ARBA" id="ARBA00022692"/>
    </source>
</evidence>
<dbReference type="InterPro" id="IPR005829">
    <property type="entry name" value="Sugar_transporter_CS"/>
</dbReference>
<feature type="compositionally biased region" description="Basic and acidic residues" evidence="6">
    <location>
        <begin position="511"/>
        <end position="528"/>
    </location>
</feature>
<feature type="transmembrane region" description="Helical" evidence="7">
    <location>
        <begin position="335"/>
        <end position="351"/>
    </location>
</feature>
<dbReference type="Proteomes" id="UP000594260">
    <property type="component" value="Unplaced"/>
</dbReference>
<feature type="transmembrane region" description="Helical" evidence="7">
    <location>
        <begin position="460"/>
        <end position="477"/>
    </location>
</feature>
<feature type="transmembrane region" description="Helical" evidence="7">
    <location>
        <begin position="123"/>
        <end position="140"/>
    </location>
</feature>
<feature type="transmembrane region" description="Helical" evidence="7">
    <location>
        <begin position="146"/>
        <end position="167"/>
    </location>
</feature>
<feature type="transmembrane region" description="Helical" evidence="7">
    <location>
        <begin position="91"/>
        <end position="111"/>
    </location>
</feature>
<dbReference type="GeneID" id="111245218"/>
<evidence type="ECO:0000313" key="9">
    <source>
        <dbReference type="EnsemblMetazoa" id="XP_022648998"/>
    </source>
</evidence>
<sequence length="588" mass="64323">MQSLIRNQPLYEASGRYLLTAQNRRLAPTMKRSMCTPGFAPGPPRRFKVSGIGQPSVYHAVIVIFFEFFSWGLLTTPMITVLNDTFPDHTFLMNGLIVGIKGLLSFLSAPLIGALSDSLGRKFFLLITVAFTCAPIPLMIINTWWYFAMISLSGMFAVTFSVAFAYVADVTTEEERSTAYGLVSATFAASMVISPALGAYLARLYSRNLVVILATLIAVTDVLFILFCVPESMPETMRAKISWTTTLSWKKADPFNSLRRVGKDQMILLLCMAVLLSYLPEAGQYSCFFVYLQLVIGFSPDEVALFIAVVGVLSVVAQTLVLAVMMKVVGDKRTIMVGLLFEMLQLLWYGFGSERWMIWSAGGLASICSITYPAISSFVSTHAEPNKQGLVQGMITGMRSLCLGLGPAVFGFIFYLFHVNLNKESNKGSNLTPHFINGSEIITETPVPVRSIGLIPGPPFVFGALMALGALVVSVFIPETPPRSAHSLQDVAGPSHHNGHDGAHGSLTSASHKEYHYKESHSRRESHQSHARTASLNSQRFKSDSVCSEEIITCVTSTTHRRQSSYGGGNNELGAVVRFPLMADTDPL</sequence>
<dbReference type="AlphaFoldDB" id="A0A7M7JA75"/>
<feature type="transmembrane region" description="Helical" evidence="7">
    <location>
        <begin position="267"/>
        <end position="291"/>
    </location>
</feature>
<dbReference type="RefSeq" id="XP_022648998.1">
    <property type="nucleotide sequence ID" value="XM_022793263.1"/>
</dbReference>
<dbReference type="Gene3D" id="1.20.1250.20">
    <property type="entry name" value="MFS general substrate transporter like domains"/>
    <property type="match status" value="1"/>
</dbReference>
<reference evidence="9" key="1">
    <citation type="submission" date="2021-01" db="UniProtKB">
        <authorList>
            <consortium name="EnsemblMetazoa"/>
        </authorList>
    </citation>
    <scope>IDENTIFICATION</scope>
</reference>
<dbReference type="PANTHER" id="PTHR23504">
    <property type="entry name" value="MAJOR FACILITATOR SUPERFAMILY DOMAIN-CONTAINING PROTEIN 10"/>
    <property type="match status" value="1"/>
</dbReference>
<evidence type="ECO:0000256" key="5">
    <source>
        <dbReference type="ARBA" id="ARBA00023136"/>
    </source>
</evidence>
<accession>A0A7M7JA75</accession>
<feature type="region of interest" description="Disordered" evidence="6">
    <location>
        <begin position="484"/>
        <end position="539"/>
    </location>
</feature>
<dbReference type="FunCoup" id="A0A7M7JA75">
    <property type="interactions" value="1227"/>
</dbReference>